<dbReference type="AlphaFoldDB" id="A0A891ZMW9"/>
<dbReference type="GO" id="GO:0003735">
    <property type="term" value="F:structural constituent of ribosome"/>
    <property type="evidence" value="ECO:0007669"/>
    <property type="project" value="InterPro"/>
</dbReference>
<dbReference type="Pfam" id="PF00297">
    <property type="entry name" value="Ribosomal_L3"/>
    <property type="match status" value="1"/>
</dbReference>
<dbReference type="EMBL" id="MT471327">
    <property type="protein sequence ID" value="QRN73069.1"/>
    <property type="molecule type" value="Genomic_DNA"/>
</dbReference>
<evidence type="ECO:0000313" key="10">
    <source>
        <dbReference type="EMBL" id="QRN72637.1"/>
    </source>
</evidence>
<keyword evidence="5 7" id="KW-0687">Ribonucleoprotein</keyword>
<dbReference type="GO" id="GO:0009507">
    <property type="term" value="C:chloroplast"/>
    <property type="evidence" value="ECO:0007669"/>
    <property type="project" value="UniProtKB-SubCell"/>
</dbReference>
<protein>
    <recommendedName>
        <fullName evidence="6 7">Large ribosomal subunit protein uL3c</fullName>
    </recommendedName>
</protein>
<dbReference type="InterPro" id="IPR009000">
    <property type="entry name" value="Transl_B-barrel_sf"/>
</dbReference>
<comment type="subunit">
    <text evidence="7">Part of the 50S ribosomal subunit.</text>
</comment>
<proteinExistence type="inferred from homology"/>
<evidence type="ECO:0000313" key="11">
    <source>
        <dbReference type="EMBL" id="QRN72745.1"/>
    </source>
</evidence>
<dbReference type="GO" id="GO:0006412">
    <property type="term" value="P:translation"/>
    <property type="evidence" value="ECO:0007669"/>
    <property type="project" value="UniProtKB-UniRule"/>
</dbReference>
<organism evidence="14">
    <name type="scientific">Phaeocystis globosa</name>
    <dbReference type="NCBI Taxonomy" id="33658"/>
    <lineage>
        <taxon>Eukaryota</taxon>
        <taxon>Haptista</taxon>
        <taxon>Haptophyta</taxon>
        <taxon>Prymnesiophyceae</taxon>
        <taxon>Phaeocystales</taxon>
        <taxon>Phaeocystaceae</taxon>
        <taxon>Phaeocystis</taxon>
    </lineage>
</organism>
<gene>
    <name evidence="7 14" type="primary">rpl3</name>
</gene>
<evidence type="ECO:0000313" key="15">
    <source>
        <dbReference type="EMBL" id="QRN73177.1"/>
    </source>
</evidence>
<evidence type="ECO:0000256" key="4">
    <source>
        <dbReference type="ARBA" id="ARBA00022980"/>
    </source>
</evidence>
<keyword evidence="3 7" id="KW-0694">RNA-binding</keyword>
<dbReference type="InterPro" id="IPR019926">
    <property type="entry name" value="Ribosomal_uL3_CS"/>
</dbReference>
<keyword evidence="2 7" id="KW-0699">rRNA-binding</keyword>
<evidence type="ECO:0000256" key="3">
    <source>
        <dbReference type="ARBA" id="ARBA00022884"/>
    </source>
</evidence>
<reference evidence="14" key="1">
    <citation type="submission" date="2020-05" db="EMBL/GenBank/DDBJ databases">
        <authorList>
            <person name="Song H."/>
            <person name="Chen N."/>
        </authorList>
    </citation>
    <scope>NUCLEOTIDE SEQUENCE</scope>
    <source>
        <strain evidence="10">CNS00062</strain>
        <strain evidence="11">CNS00063</strain>
        <strain evidence="12">CNS00064</strain>
        <strain evidence="13">CNS00065</strain>
        <strain evidence="14">CNS00066</strain>
        <strain evidence="16">CNS00075</strain>
        <strain evidence="17">CNS00076</strain>
    </source>
</reference>
<evidence type="ECO:0000256" key="9">
    <source>
        <dbReference type="SAM" id="MobiDB-lite"/>
    </source>
</evidence>
<evidence type="ECO:0000256" key="1">
    <source>
        <dbReference type="ARBA" id="ARBA00006540"/>
    </source>
</evidence>
<accession>A0A891ZMW9</accession>
<dbReference type="PANTHER" id="PTHR11229">
    <property type="entry name" value="50S RIBOSOMAL PROTEIN L3"/>
    <property type="match status" value="1"/>
</dbReference>
<dbReference type="EMBL" id="MT471329">
    <property type="protein sequence ID" value="QRN73285.1"/>
    <property type="molecule type" value="Genomic_DNA"/>
</dbReference>
<comment type="subcellular location">
    <subcellularLocation>
        <location evidence="7">Plastid</location>
        <location evidence="7">Chloroplast</location>
    </subcellularLocation>
</comment>
<comment type="similarity">
    <text evidence="1 7 8">Belongs to the universal ribosomal protein uL3 family.</text>
</comment>
<evidence type="ECO:0000256" key="6">
    <source>
        <dbReference type="ARBA" id="ARBA00035213"/>
    </source>
</evidence>
<evidence type="ECO:0000313" key="13">
    <source>
        <dbReference type="EMBL" id="QRN72961.1"/>
    </source>
</evidence>
<dbReference type="EMBL" id="MT471326">
    <property type="protein sequence ID" value="QRN72961.1"/>
    <property type="molecule type" value="Genomic_DNA"/>
</dbReference>
<evidence type="ECO:0000313" key="14">
    <source>
        <dbReference type="EMBL" id="QRN73069.1"/>
    </source>
</evidence>
<evidence type="ECO:0000313" key="17">
    <source>
        <dbReference type="EMBL" id="QRN73393.1"/>
    </source>
</evidence>
<reference evidence="15" key="2">
    <citation type="journal article" name="Harmful Algae">
        <title>Development of a high-resolution molecular marker for tracking Phaeocystis globosa genetic diversity through comparative analysis of chloroplast genomes.</title>
        <authorList>
            <person name="Song H."/>
            <person name="Liu F."/>
            <person name="Li Z."/>
            <person name="Xu Q."/>
            <person name="Chen Y."/>
            <person name="Yu Z."/>
            <person name="Chen N."/>
        </authorList>
    </citation>
    <scope>NUCLEOTIDE SEQUENCE</scope>
    <source>
        <strain evidence="15">CNS00067</strain>
    </source>
</reference>
<evidence type="ECO:0000256" key="2">
    <source>
        <dbReference type="ARBA" id="ARBA00022730"/>
    </source>
</evidence>
<dbReference type="HAMAP" id="MF_01325_B">
    <property type="entry name" value="Ribosomal_uL3_B"/>
    <property type="match status" value="1"/>
</dbReference>
<dbReference type="EMBL" id="MT471328">
    <property type="protein sequence ID" value="QRN73177.1"/>
    <property type="molecule type" value="Genomic_DNA"/>
</dbReference>
<evidence type="ECO:0000313" key="16">
    <source>
        <dbReference type="EMBL" id="QRN73285.1"/>
    </source>
</evidence>
<evidence type="ECO:0000256" key="5">
    <source>
        <dbReference type="ARBA" id="ARBA00023274"/>
    </source>
</evidence>
<dbReference type="Gene3D" id="3.30.160.810">
    <property type="match status" value="1"/>
</dbReference>
<dbReference type="EMBL" id="MT471325">
    <property type="protein sequence ID" value="QRN72853.1"/>
    <property type="molecule type" value="Genomic_DNA"/>
</dbReference>
<name>A0A891ZMW9_9EUKA</name>
<evidence type="ECO:0000313" key="12">
    <source>
        <dbReference type="EMBL" id="QRN72853.1"/>
    </source>
</evidence>
<dbReference type="PANTHER" id="PTHR11229:SF16">
    <property type="entry name" value="LARGE RIBOSOMAL SUBUNIT PROTEIN UL3C"/>
    <property type="match status" value="1"/>
</dbReference>
<dbReference type="FunFam" id="2.40.30.10:FF:000065">
    <property type="entry name" value="50S ribosomal protein L3, chloroplastic"/>
    <property type="match status" value="1"/>
</dbReference>
<dbReference type="InterPro" id="IPR019927">
    <property type="entry name" value="Ribosomal_uL3_bac/org-type"/>
</dbReference>
<dbReference type="Gene3D" id="2.40.30.10">
    <property type="entry name" value="Translation factors"/>
    <property type="match status" value="1"/>
</dbReference>
<keyword evidence="14" id="KW-0934">Plastid</keyword>
<comment type="function">
    <text evidence="7">One of the primary rRNA binding proteins, it binds directly near the 3'-end of the 23S rRNA, where it nucleates assembly of the 50S subunit.</text>
</comment>
<dbReference type="SUPFAM" id="SSF50447">
    <property type="entry name" value="Translation proteins"/>
    <property type="match status" value="1"/>
</dbReference>
<dbReference type="GO" id="GO:0019843">
    <property type="term" value="F:rRNA binding"/>
    <property type="evidence" value="ECO:0007669"/>
    <property type="project" value="UniProtKB-UniRule"/>
</dbReference>
<dbReference type="GO" id="GO:0022625">
    <property type="term" value="C:cytosolic large ribosomal subunit"/>
    <property type="evidence" value="ECO:0007669"/>
    <property type="project" value="TreeGrafter"/>
</dbReference>
<dbReference type="EMBL" id="MT471323">
    <property type="protein sequence ID" value="QRN72637.1"/>
    <property type="molecule type" value="Genomic_DNA"/>
</dbReference>
<keyword evidence="4 7" id="KW-0689">Ribosomal protein</keyword>
<evidence type="ECO:0000256" key="7">
    <source>
        <dbReference type="HAMAP-Rule" id="MF_01325"/>
    </source>
</evidence>
<keyword evidence="14" id="KW-0150">Chloroplast</keyword>
<dbReference type="NCBIfam" id="TIGR03625">
    <property type="entry name" value="L3_bact"/>
    <property type="match status" value="1"/>
</dbReference>
<dbReference type="EMBL" id="MT471324">
    <property type="protein sequence ID" value="QRN72745.1"/>
    <property type="molecule type" value="Genomic_DNA"/>
</dbReference>
<dbReference type="EMBL" id="MT471330">
    <property type="protein sequence ID" value="QRN73393.1"/>
    <property type="molecule type" value="Genomic_DNA"/>
</dbReference>
<dbReference type="InterPro" id="IPR000597">
    <property type="entry name" value="Ribosomal_uL3"/>
</dbReference>
<dbReference type="PROSITE" id="PS00474">
    <property type="entry name" value="RIBOSOMAL_L3"/>
    <property type="match status" value="1"/>
</dbReference>
<feature type="region of interest" description="Disordered" evidence="9">
    <location>
        <begin position="121"/>
        <end position="155"/>
    </location>
</feature>
<geneLocation type="chloroplast" evidence="14"/>
<sequence>MSIGLFGRKIGMTQIFADDGTAVPVTLVQAETCQVSQIKTVDTDSYNAIQVSFAEQSLSKITKPQLGHLKKSGSKGFKYSGEFQIDDPNSYKLGQMLDVNVFSIGQKVDITGKSIGKGFAGNQKRHNFSRGPMTHGSKNHRLPGSIGAGSTPGRVYPGKKMAGQLGNKMITIKNSEILFISTPENILVLKGSLPGKKDNLLRIAPVD</sequence>
<evidence type="ECO:0000256" key="8">
    <source>
        <dbReference type="RuleBase" id="RU003905"/>
    </source>
</evidence>